<gene>
    <name evidence="2" type="ORF">AVDCRST_MAG71-2319</name>
</gene>
<sequence>MSPEKGTTPQIDPRPGKNPGYDDANPRTPEDAPRHLEDSRGADFGKLPNPEIGGLGRDPVVRSDPADKA</sequence>
<dbReference type="EMBL" id="CADCUA010000530">
    <property type="protein sequence ID" value="CAA9342051.1"/>
    <property type="molecule type" value="Genomic_DNA"/>
</dbReference>
<feature type="region of interest" description="Disordered" evidence="1">
    <location>
        <begin position="1"/>
        <end position="69"/>
    </location>
</feature>
<feature type="compositionally biased region" description="Polar residues" evidence="1">
    <location>
        <begin position="1"/>
        <end position="10"/>
    </location>
</feature>
<feature type="compositionally biased region" description="Basic and acidic residues" evidence="1">
    <location>
        <begin position="59"/>
        <end position="69"/>
    </location>
</feature>
<evidence type="ECO:0000256" key="1">
    <source>
        <dbReference type="SAM" id="MobiDB-lite"/>
    </source>
</evidence>
<protein>
    <submittedName>
        <fullName evidence="2">Uncharacterized protein</fullName>
    </submittedName>
</protein>
<evidence type="ECO:0000313" key="2">
    <source>
        <dbReference type="EMBL" id="CAA9342051.1"/>
    </source>
</evidence>
<dbReference type="AlphaFoldDB" id="A0A6J4LWT7"/>
<reference evidence="2" key="1">
    <citation type="submission" date="2020-02" db="EMBL/GenBank/DDBJ databases">
        <authorList>
            <person name="Meier V. D."/>
        </authorList>
    </citation>
    <scope>NUCLEOTIDE SEQUENCE</scope>
    <source>
        <strain evidence="2">AVDCRST_MAG71</strain>
    </source>
</reference>
<organism evidence="2">
    <name type="scientific">uncultured Lysobacter sp</name>
    <dbReference type="NCBI Taxonomy" id="271060"/>
    <lineage>
        <taxon>Bacteria</taxon>
        <taxon>Pseudomonadati</taxon>
        <taxon>Pseudomonadota</taxon>
        <taxon>Gammaproteobacteria</taxon>
        <taxon>Lysobacterales</taxon>
        <taxon>Lysobacteraceae</taxon>
        <taxon>Lysobacter</taxon>
        <taxon>environmental samples</taxon>
    </lineage>
</organism>
<name>A0A6J4LWT7_9GAMM</name>
<proteinExistence type="predicted"/>
<accession>A0A6J4LWT7</accession>
<feature type="compositionally biased region" description="Basic and acidic residues" evidence="1">
    <location>
        <begin position="24"/>
        <end position="43"/>
    </location>
</feature>